<evidence type="ECO:0000313" key="1">
    <source>
        <dbReference type="EMBL" id="CAC5389600.1"/>
    </source>
</evidence>
<accession>A0A6J8C3F1</accession>
<keyword evidence="2" id="KW-1185">Reference proteome</keyword>
<reference evidence="1 2" key="1">
    <citation type="submission" date="2020-06" db="EMBL/GenBank/DDBJ databases">
        <authorList>
            <person name="Li R."/>
            <person name="Bekaert M."/>
        </authorList>
    </citation>
    <scope>NUCLEOTIDE SEQUENCE [LARGE SCALE GENOMIC DNA]</scope>
    <source>
        <strain evidence="2">wild</strain>
    </source>
</reference>
<dbReference type="EMBL" id="CACVKT020004353">
    <property type="protein sequence ID" value="CAC5389600.1"/>
    <property type="molecule type" value="Genomic_DNA"/>
</dbReference>
<proteinExistence type="predicted"/>
<name>A0A6J8C3F1_MYTCO</name>
<organism evidence="1 2">
    <name type="scientific">Mytilus coruscus</name>
    <name type="common">Sea mussel</name>
    <dbReference type="NCBI Taxonomy" id="42192"/>
    <lineage>
        <taxon>Eukaryota</taxon>
        <taxon>Metazoa</taxon>
        <taxon>Spiralia</taxon>
        <taxon>Lophotrochozoa</taxon>
        <taxon>Mollusca</taxon>
        <taxon>Bivalvia</taxon>
        <taxon>Autobranchia</taxon>
        <taxon>Pteriomorphia</taxon>
        <taxon>Mytilida</taxon>
        <taxon>Mytiloidea</taxon>
        <taxon>Mytilidae</taxon>
        <taxon>Mytilinae</taxon>
        <taxon>Mytilus</taxon>
    </lineage>
</organism>
<gene>
    <name evidence="1" type="ORF">MCOR_24753</name>
</gene>
<evidence type="ECO:0000313" key="2">
    <source>
        <dbReference type="Proteomes" id="UP000507470"/>
    </source>
</evidence>
<dbReference type="OrthoDB" id="6077520at2759"/>
<sequence length="266" mass="30900">MSPELRSICGLGFPPKTYTQNPNECINKVIKEDLTSKCDAFDFAKKMEVKVKQQENEIKLALIGKGEYTLKPEYSHLKIEENLYWRKTSTQREAVFKKLLQAPLTSRVSGDDTREKENILSMSASDRKKGIKCDTKRKGSANKQSLEVNEYRQDTEVQRPDLNKQPFHLTFIAGIIRKCYGCGQSFSDKHRNVPNDLVLKRYDHRMYLSPRSKILKQSVSLQNTYFHLNVDCARKKDPQFEFKDVLIHNEIKQNLSDEHLLLLESL</sequence>
<dbReference type="Proteomes" id="UP000507470">
    <property type="component" value="Unassembled WGS sequence"/>
</dbReference>
<dbReference type="AlphaFoldDB" id="A0A6J8C3F1"/>
<protein>
    <submittedName>
        <fullName evidence="1">Uncharacterized protein</fullName>
    </submittedName>
</protein>